<organism evidence="2 3">
    <name type="scientific">Aspergillus tamarii</name>
    <dbReference type="NCBI Taxonomy" id="41984"/>
    <lineage>
        <taxon>Eukaryota</taxon>
        <taxon>Fungi</taxon>
        <taxon>Dikarya</taxon>
        <taxon>Ascomycota</taxon>
        <taxon>Pezizomycotina</taxon>
        <taxon>Eurotiomycetes</taxon>
        <taxon>Eurotiomycetidae</taxon>
        <taxon>Eurotiales</taxon>
        <taxon>Aspergillaceae</taxon>
        <taxon>Aspergillus</taxon>
        <taxon>Aspergillus subgen. Circumdati</taxon>
    </lineage>
</organism>
<gene>
    <name evidence="2" type="ORF">BDV40DRAFT_267105</name>
</gene>
<keyword evidence="3" id="KW-1185">Reference proteome</keyword>
<sequence length="95" mass="11099">MHKTLTCQRCMHHRNEATTAEISFPIIFGLVGFPFASALIDKSHFAGDSLRPKRRVFQERLTGFTPSSYYHPIFILLLRSTIYYYYTTRYGNLTD</sequence>
<evidence type="ECO:0000313" key="3">
    <source>
        <dbReference type="Proteomes" id="UP000326950"/>
    </source>
</evidence>
<protein>
    <submittedName>
        <fullName evidence="2">Uncharacterized protein</fullName>
    </submittedName>
</protein>
<name>A0A5N6USV6_ASPTM</name>
<dbReference type="Proteomes" id="UP000326950">
    <property type="component" value="Unassembled WGS sequence"/>
</dbReference>
<reference evidence="2 3" key="1">
    <citation type="submission" date="2019-04" db="EMBL/GenBank/DDBJ databases">
        <title>Friends and foes A comparative genomics study of 23 Aspergillus species from section Flavi.</title>
        <authorList>
            <consortium name="DOE Joint Genome Institute"/>
            <person name="Kjaerbolling I."/>
            <person name="Vesth T."/>
            <person name="Frisvad J.C."/>
            <person name="Nybo J.L."/>
            <person name="Theobald S."/>
            <person name="Kildgaard S."/>
            <person name="Isbrandt T."/>
            <person name="Kuo A."/>
            <person name="Sato A."/>
            <person name="Lyhne E.K."/>
            <person name="Kogle M.E."/>
            <person name="Wiebenga A."/>
            <person name="Kun R.S."/>
            <person name="Lubbers R.J."/>
            <person name="Makela M.R."/>
            <person name="Barry K."/>
            <person name="Chovatia M."/>
            <person name="Clum A."/>
            <person name="Daum C."/>
            <person name="Haridas S."/>
            <person name="He G."/>
            <person name="LaButti K."/>
            <person name="Lipzen A."/>
            <person name="Mondo S."/>
            <person name="Riley R."/>
            <person name="Salamov A."/>
            <person name="Simmons B.A."/>
            <person name="Magnuson J.K."/>
            <person name="Henrissat B."/>
            <person name="Mortensen U.H."/>
            <person name="Larsen T.O."/>
            <person name="Devries R.P."/>
            <person name="Grigoriev I.V."/>
            <person name="Machida M."/>
            <person name="Baker S.E."/>
            <person name="Andersen M.R."/>
        </authorList>
    </citation>
    <scope>NUCLEOTIDE SEQUENCE [LARGE SCALE GENOMIC DNA]</scope>
    <source>
        <strain evidence="2 3">CBS 117626</strain>
    </source>
</reference>
<dbReference type="AlphaFoldDB" id="A0A5N6USV6"/>
<keyword evidence="1" id="KW-0472">Membrane</keyword>
<evidence type="ECO:0000256" key="1">
    <source>
        <dbReference type="SAM" id="Phobius"/>
    </source>
</evidence>
<evidence type="ECO:0000313" key="2">
    <source>
        <dbReference type="EMBL" id="KAE8161729.1"/>
    </source>
</evidence>
<dbReference type="EMBL" id="ML738638">
    <property type="protein sequence ID" value="KAE8161729.1"/>
    <property type="molecule type" value="Genomic_DNA"/>
</dbReference>
<proteinExistence type="predicted"/>
<feature type="transmembrane region" description="Helical" evidence="1">
    <location>
        <begin position="22"/>
        <end position="40"/>
    </location>
</feature>
<keyword evidence="1" id="KW-1133">Transmembrane helix</keyword>
<accession>A0A5N6USV6</accession>
<feature type="transmembrane region" description="Helical" evidence="1">
    <location>
        <begin position="61"/>
        <end position="86"/>
    </location>
</feature>
<keyword evidence="1" id="KW-0812">Transmembrane</keyword>